<dbReference type="NCBIfam" id="TIGR00560">
    <property type="entry name" value="pgsA"/>
    <property type="match status" value="1"/>
</dbReference>
<dbReference type="InterPro" id="IPR048254">
    <property type="entry name" value="CDP_ALCOHOL_P_TRANSF_CS"/>
</dbReference>
<keyword evidence="8 13" id="KW-0472">Membrane</keyword>
<dbReference type="PANTHER" id="PTHR14269:SF52">
    <property type="entry name" value="PHOSPHATIDYLGLYCEROPHOSPHATE SYNTHASE-RELATED"/>
    <property type="match status" value="1"/>
</dbReference>
<evidence type="ECO:0000256" key="3">
    <source>
        <dbReference type="ARBA" id="ARBA00022516"/>
    </source>
</evidence>
<dbReference type="RefSeq" id="WP_171782994.1">
    <property type="nucleotide sequence ID" value="NZ_BAAAML010000002.1"/>
</dbReference>
<sequence length="197" mass="21383">MTDPAPSPWNIANAVTMVRIALVPVFAWALLVDDGQSVTWRLVATGIFAAAALSDQIDGHLARSRGLVTDLGKILDPVADKALVGAALVLLWWPLAELPWWVPAVILVRELGITVMRMAMLRYAVMPASRGGKIKTVLQIAAILLFLLPLAHLPEAVLVVAWVAMGAAIVVTVVTGVDYVVQGWRIRRDARRTGERR</sequence>
<evidence type="ECO:0000313" key="14">
    <source>
        <dbReference type="EMBL" id="NOV96874.1"/>
    </source>
</evidence>
<organism evidence="14 15">
    <name type="scientific">Isoptericola halotolerans</name>
    <dbReference type="NCBI Taxonomy" id="300560"/>
    <lineage>
        <taxon>Bacteria</taxon>
        <taxon>Bacillati</taxon>
        <taxon>Actinomycetota</taxon>
        <taxon>Actinomycetes</taxon>
        <taxon>Micrococcales</taxon>
        <taxon>Promicromonosporaceae</taxon>
        <taxon>Isoptericola</taxon>
    </lineage>
</organism>
<dbReference type="InterPro" id="IPR004570">
    <property type="entry name" value="Phosphatidylglycerol_P_synth"/>
</dbReference>
<keyword evidence="5 13" id="KW-0812">Transmembrane</keyword>
<reference evidence="14 15" key="1">
    <citation type="submission" date="2020-05" db="EMBL/GenBank/DDBJ databases">
        <title>Genomic Encyclopedia of Type Strains, Phase III (KMG-III): the genomes of soil and plant-associated and newly described type strains.</title>
        <authorList>
            <person name="Whitman W."/>
        </authorList>
    </citation>
    <scope>NUCLEOTIDE SEQUENCE [LARGE SCALE GENOMIC DNA]</scope>
    <source>
        <strain evidence="14 15">KCTC 19046</strain>
    </source>
</reference>
<dbReference type="InterPro" id="IPR050324">
    <property type="entry name" value="CDP-alcohol_PTase-I"/>
</dbReference>
<dbReference type="PROSITE" id="PS00379">
    <property type="entry name" value="CDP_ALCOHOL_P_TRANSF"/>
    <property type="match status" value="1"/>
</dbReference>
<keyword evidence="7" id="KW-0443">Lipid metabolism</keyword>
<evidence type="ECO:0000256" key="2">
    <source>
        <dbReference type="ARBA" id="ARBA00010441"/>
    </source>
</evidence>
<dbReference type="EMBL" id="JABEZU010000001">
    <property type="protein sequence ID" value="NOV96874.1"/>
    <property type="molecule type" value="Genomic_DNA"/>
</dbReference>
<keyword evidence="9" id="KW-0594">Phospholipid biosynthesis</keyword>
<evidence type="ECO:0000256" key="8">
    <source>
        <dbReference type="ARBA" id="ARBA00023136"/>
    </source>
</evidence>
<dbReference type="Pfam" id="PF01066">
    <property type="entry name" value="CDP-OH_P_transf"/>
    <property type="match status" value="1"/>
</dbReference>
<evidence type="ECO:0000256" key="4">
    <source>
        <dbReference type="ARBA" id="ARBA00022679"/>
    </source>
</evidence>
<feature type="transmembrane region" description="Helical" evidence="13">
    <location>
        <begin position="159"/>
        <end position="181"/>
    </location>
</feature>
<protein>
    <recommendedName>
        <fullName evidence="11">CDP-diacylglycerol--glycerol-3-phosphate 3-phosphatidyltransferase</fullName>
        <ecNumber evidence="11">2.7.8.5</ecNumber>
    </recommendedName>
</protein>
<feature type="transmembrane region" description="Helical" evidence="13">
    <location>
        <begin position="136"/>
        <end position="153"/>
    </location>
</feature>
<gene>
    <name evidence="14" type="ORF">HDG69_001427</name>
</gene>
<keyword evidence="4 12" id="KW-0808">Transferase</keyword>
<keyword evidence="15" id="KW-1185">Reference proteome</keyword>
<proteinExistence type="inferred from homology"/>
<dbReference type="PANTHER" id="PTHR14269">
    <property type="entry name" value="CDP-DIACYLGLYCEROL--GLYCEROL-3-PHOSPHATE 3-PHOSPHATIDYLTRANSFERASE-RELATED"/>
    <property type="match status" value="1"/>
</dbReference>
<accession>A0ABX2A253</accession>
<dbReference type="InterPro" id="IPR000462">
    <property type="entry name" value="CDP-OH_P_trans"/>
</dbReference>
<feature type="transmembrane region" description="Helical" evidence="13">
    <location>
        <begin position="101"/>
        <end position="124"/>
    </location>
</feature>
<evidence type="ECO:0000256" key="1">
    <source>
        <dbReference type="ARBA" id="ARBA00004141"/>
    </source>
</evidence>
<evidence type="ECO:0000256" key="11">
    <source>
        <dbReference type="NCBIfam" id="TIGR00560"/>
    </source>
</evidence>
<dbReference type="InterPro" id="IPR043130">
    <property type="entry name" value="CDP-OH_PTrfase_TM_dom"/>
</dbReference>
<dbReference type="EC" id="2.7.8.5" evidence="11"/>
<evidence type="ECO:0000256" key="12">
    <source>
        <dbReference type="RuleBase" id="RU003750"/>
    </source>
</evidence>
<keyword evidence="10" id="KW-1208">Phospholipid metabolism</keyword>
<name>A0ABX2A253_9MICO</name>
<feature type="transmembrane region" description="Helical" evidence="13">
    <location>
        <begin position="38"/>
        <end position="57"/>
    </location>
</feature>
<keyword evidence="6 13" id="KW-1133">Transmembrane helix</keyword>
<evidence type="ECO:0000256" key="9">
    <source>
        <dbReference type="ARBA" id="ARBA00023209"/>
    </source>
</evidence>
<evidence type="ECO:0000256" key="13">
    <source>
        <dbReference type="SAM" id="Phobius"/>
    </source>
</evidence>
<evidence type="ECO:0000313" key="15">
    <source>
        <dbReference type="Proteomes" id="UP000757540"/>
    </source>
</evidence>
<evidence type="ECO:0000256" key="7">
    <source>
        <dbReference type="ARBA" id="ARBA00023098"/>
    </source>
</evidence>
<evidence type="ECO:0000256" key="10">
    <source>
        <dbReference type="ARBA" id="ARBA00023264"/>
    </source>
</evidence>
<evidence type="ECO:0000256" key="5">
    <source>
        <dbReference type="ARBA" id="ARBA00022692"/>
    </source>
</evidence>
<evidence type="ECO:0000256" key="6">
    <source>
        <dbReference type="ARBA" id="ARBA00022989"/>
    </source>
</evidence>
<keyword evidence="3" id="KW-0444">Lipid biosynthesis</keyword>
<dbReference type="Proteomes" id="UP000757540">
    <property type="component" value="Unassembled WGS sequence"/>
</dbReference>
<comment type="similarity">
    <text evidence="2 12">Belongs to the CDP-alcohol phosphatidyltransferase class-I family.</text>
</comment>
<comment type="caution">
    <text evidence="14">The sequence shown here is derived from an EMBL/GenBank/DDBJ whole genome shotgun (WGS) entry which is preliminary data.</text>
</comment>
<comment type="subcellular location">
    <subcellularLocation>
        <location evidence="1">Membrane</location>
        <topology evidence="1">Multi-pass membrane protein</topology>
    </subcellularLocation>
</comment>
<feature type="transmembrane region" description="Helical" evidence="13">
    <location>
        <begin position="12"/>
        <end position="32"/>
    </location>
</feature>
<dbReference type="PIRSF" id="PIRSF000847">
    <property type="entry name" value="Phos_ph_gly_syn"/>
    <property type="match status" value="1"/>
</dbReference>
<dbReference type="Gene3D" id="1.20.120.1760">
    <property type="match status" value="1"/>
</dbReference>
<dbReference type="GO" id="GO:0008444">
    <property type="term" value="F:CDP-diacylglycerol-glycerol-3-phosphate 3-phosphatidyltransferase activity"/>
    <property type="evidence" value="ECO:0007669"/>
    <property type="project" value="UniProtKB-EC"/>
</dbReference>